<gene>
    <name evidence="8" type="ORF">H0E87_014708</name>
</gene>
<dbReference type="PANTHER" id="PTHR24009">
    <property type="entry name" value="RNA-BINDING (RRM/RBD/RNP MOTIFS)"/>
    <property type="match status" value="1"/>
</dbReference>
<dbReference type="Proteomes" id="UP000807159">
    <property type="component" value="Chromosome 7"/>
</dbReference>
<keyword evidence="9" id="KW-1185">Reference proteome</keyword>
<evidence type="ECO:0000313" key="9">
    <source>
        <dbReference type="Proteomes" id="UP000807159"/>
    </source>
</evidence>
<keyword evidence="1 6" id="KW-0479">Metal-binding</keyword>
<evidence type="ECO:0000313" key="8">
    <source>
        <dbReference type="EMBL" id="KAH8503527.1"/>
    </source>
</evidence>
<dbReference type="GO" id="GO:0008270">
    <property type="term" value="F:zinc ion binding"/>
    <property type="evidence" value="ECO:0007669"/>
    <property type="project" value="UniProtKB-KW"/>
</dbReference>
<dbReference type="PROSITE" id="PS50103">
    <property type="entry name" value="ZF_C3H1"/>
    <property type="match status" value="1"/>
</dbReference>
<feature type="domain" description="C3H1-type" evidence="7">
    <location>
        <begin position="43"/>
        <end position="70"/>
    </location>
</feature>
<keyword evidence="4" id="KW-0694">RNA-binding</keyword>
<evidence type="ECO:0000256" key="5">
    <source>
        <dbReference type="ARBA" id="ARBA00023125"/>
    </source>
</evidence>
<sequence length="112" mass="12385">MRALWTKGVRLGGYPIANGGSHLHRRRFSESDACFGAEDGGFGLGYKPCLCFVREFCKNGESCKFVHGGGVLVGSPRETEELYLQLQEEMMRMKAASQQQQQGLVFSFAATE</sequence>
<name>A0A8T2YER3_POPDE</name>
<accession>A0A8T2YER3</accession>
<protein>
    <recommendedName>
        <fullName evidence="7">C3H1-type domain-containing protein</fullName>
    </recommendedName>
</protein>
<keyword evidence="5" id="KW-0238">DNA-binding</keyword>
<dbReference type="PANTHER" id="PTHR24009:SF20">
    <property type="entry name" value="RNA-BINDING (RRM_RBD_RNP MOTIFS) FAMILY PROTEIN"/>
    <property type="match status" value="1"/>
</dbReference>
<proteinExistence type="predicted"/>
<evidence type="ECO:0000256" key="1">
    <source>
        <dbReference type="ARBA" id="ARBA00022723"/>
    </source>
</evidence>
<evidence type="ECO:0000256" key="2">
    <source>
        <dbReference type="ARBA" id="ARBA00022771"/>
    </source>
</evidence>
<reference evidence="8" key="1">
    <citation type="journal article" date="2021" name="J. Hered.">
        <title>Genome Assembly of Salicaceae Populus deltoides (Eastern Cottonwood) I-69 Based on Nanopore Sequencing and Hi-C Technologies.</title>
        <authorList>
            <person name="Bai S."/>
            <person name="Wu H."/>
            <person name="Zhang J."/>
            <person name="Pan Z."/>
            <person name="Zhao W."/>
            <person name="Li Z."/>
            <person name="Tong C."/>
        </authorList>
    </citation>
    <scope>NUCLEOTIDE SEQUENCE</scope>
    <source>
        <tissue evidence="8">Leaf</tissue>
    </source>
</reference>
<evidence type="ECO:0000256" key="4">
    <source>
        <dbReference type="ARBA" id="ARBA00022884"/>
    </source>
</evidence>
<evidence type="ECO:0000259" key="7">
    <source>
        <dbReference type="PROSITE" id="PS50103"/>
    </source>
</evidence>
<dbReference type="GO" id="GO:0003723">
    <property type="term" value="F:RNA binding"/>
    <property type="evidence" value="ECO:0007669"/>
    <property type="project" value="UniProtKB-KW"/>
</dbReference>
<feature type="zinc finger region" description="C3H1-type" evidence="6">
    <location>
        <begin position="43"/>
        <end position="70"/>
    </location>
</feature>
<keyword evidence="3 6" id="KW-0862">Zinc</keyword>
<comment type="caution">
    <text evidence="8">The sequence shown here is derived from an EMBL/GenBank/DDBJ whole genome shotgun (WGS) entry which is preliminary data.</text>
</comment>
<dbReference type="InterPro" id="IPR000571">
    <property type="entry name" value="Znf_CCCH"/>
</dbReference>
<organism evidence="8 9">
    <name type="scientific">Populus deltoides</name>
    <name type="common">Eastern poplar</name>
    <name type="synonym">Eastern cottonwood</name>
    <dbReference type="NCBI Taxonomy" id="3696"/>
    <lineage>
        <taxon>Eukaryota</taxon>
        <taxon>Viridiplantae</taxon>
        <taxon>Streptophyta</taxon>
        <taxon>Embryophyta</taxon>
        <taxon>Tracheophyta</taxon>
        <taxon>Spermatophyta</taxon>
        <taxon>Magnoliopsida</taxon>
        <taxon>eudicotyledons</taxon>
        <taxon>Gunneridae</taxon>
        <taxon>Pentapetalae</taxon>
        <taxon>rosids</taxon>
        <taxon>fabids</taxon>
        <taxon>Malpighiales</taxon>
        <taxon>Salicaceae</taxon>
        <taxon>Saliceae</taxon>
        <taxon>Populus</taxon>
    </lineage>
</organism>
<dbReference type="EMBL" id="JACEGQ020000007">
    <property type="protein sequence ID" value="KAH8503527.1"/>
    <property type="molecule type" value="Genomic_DNA"/>
</dbReference>
<evidence type="ECO:0000256" key="6">
    <source>
        <dbReference type="PROSITE-ProRule" id="PRU00723"/>
    </source>
</evidence>
<evidence type="ECO:0000256" key="3">
    <source>
        <dbReference type="ARBA" id="ARBA00022833"/>
    </source>
</evidence>
<keyword evidence="2 6" id="KW-0863">Zinc-finger</keyword>
<dbReference type="GO" id="GO:0003677">
    <property type="term" value="F:DNA binding"/>
    <property type="evidence" value="ECO:0007669"/>
    <property type="project" value="UniProtKB-KW"/>
</dbReference>
<dbReference type="AlphaFoldDB" id="A0A8T2YER3"/>